<dbReference type="EMBL" id="CP024963">
    <property type="protein sequence ID" value="ATZ17040.1"/>
    <property type="molecule type" value="Genomic_DNA"/>
</dbReference>
<dbReference type="PANTHER" id="PTHR30572:SF4">
    <property type="entry name" value="ABC TRANSPORTER PERMEASE YTRF"/>
    <property type="match status" value="1"/>
</dbReference>
<keyword evidence="4 7" id="KW-1133">Transmembrane helix</keyword>
<feature type="transmembrane region" description="Helical" evidence="7">
    <location>
        <begin position="874"/>
        <end position="898"/>
    </location>
</feature>
<feature type="transmembrane region" description="Helical" evidence="7">
    <location>
        <begin position="750"/>
        <end position="775"/>
    </location>
</feature>
<dbReference type="InterPro" id="IPR050250">
    <property type="entry name" value="Macrolide_Exporter_MacB"/>
</dbReference>
<protein>
    <submittedName>
        <fullName evidence="9">ABC transporter permease</fullName>
    </submittedName>
</protein>
<gene>
    <name evidence="9" type="ORF">ELUMI_v1c03150</name>
</gene>
<feature type="transmembrane region" description="Helical" evidence="7">
    <location>
        <begin position="704"/>
        <end position="725"/>
    </location>
</feature>
<proteinExistence type="inferred from homology"/>
<comment type="subcellular location">
    <subcellularLocation>
        <location evidence="1">Cell membrane</location>
        <topology evidence="1">Multi-pass membrane protein</topology>
    </subcellularLocation>
</comment>
<keyword evidence="2" id="KW-1003">Cell membrane</keyword>
<accession>A0A2K8NT74</accession>
<evidence type="ECO:0000256" key="4">
    <source>
        <dbReference type="ARBA" id="ARBA00022989"/>
    </source>
</evidence>
<feature type="transmembrane region" description="Helical" evidence="7">
    <location>
        <begin position="20"/>
        <end position="38"/>
    </location>
</feature>
<dbReference type="RefSeq" id="WP_025734068.1">
    <property type="nucleotide sequence ID" value="NZ_CP024963.1"/>
</dbReference>
<keyword evidence="10" id="KW-1185">Reference proteome</keyword>
<evidence type="ECO:0000256" key="2">
    <source>
        <dbReference type="ARBA" id="ARBA00022475"/>
    </source>
</evidence>
<feature type="transmembrane region" description="Helical" evidence="7">
    <location>
        <begin position="800"/>
        <end position="823"/>
    </location>
</feature>
<name>A0A2K8NT74_9MOLU</name>
<feature type="transmembrane region" description="Helical" evidence="7">
    <location>
        <begin position="1740"/>
        <end position="1762"/>
    </location>
</feature>
<evidence type="ECO:0000313" key="9">
    <source>
        <dbReference type="EMBL" id="ATZ17040.1"/>
    </source>
</evidence>
<evidence type="ECO:0000256" key="5">
    <source>
        <dbReference type="ARBA" id="ARBA00023136"/>
    </source>
</evidence>
<keyword evidence="3 7" id="KW-0812">Transmembrane</keyword>
<evidence type="ECO:0000256" key="3">
    <source>
        <dbReference type="ARBA" id="ARBA00022692"/>
    </source>
</evidence>
<dbReference type="PANTHER" id="PTHR30572">
    <property type="entry name" value="MEMBRANE COMPONENT OF TRANSPORTER-RELATED"/>
    <property type="match status" value="1"/>
</dbReference>
<evidence type="ECO:0000256" key="6">
    <source>
        <dbReference type="ARBA" id="ARBA00038076"/>
    </source>
</evidence>
<evidence type="ECO:0000256" key="7">
    <source>
        <dbReference type="SAM" id="Phobius"/>
    </source>
</evidence>
<feature type="transmembrane region" description="Helical" evidence="7">
    <location>
        <begin position="1646"/>
        <end position="1673"/>
    </location>
</feature>
<organism evidence="9 10">
    <name type="scientific">Williamsoniiplasma luminosum</name>
    <dbReference type="NCBI Taxonomy" id="214888"/>
    <lineage>
        <taxon>Bacteria</taxon>
        <taxon>Bacillati</taxon>
        <taxon>Mycoplasmatota</taxon>
        <taxon>Mollicutes</taxon>
        <taxon>Entomoplasmatales</taxon>
        <taxon>Williamsoniiplasma</taxon>
    </lineage>
</organism>
<feature type="domain" description="ABC3 transporter permease C-terminal" evidence="8">
    <location>
        <begin position="708"/>
        <end position="827"/>
    </location>
</feature>
<dbReference type="GO" id="GO:0022857">
    <property type="term" value="F:transmembrane transporter activity"/>
    <property type="evidence" value="ECO:0007669"/>
    <property type="project" value="TreeGrafter"/>
</dbReference>
<evidence type="ECO:0000256" key="1">
    <source>
        <dbReference type="ARBA" id="ARBA00004651"/>
    </source>
</evidence>
<dbReference type="Proteomes" id="UP000232063">
    <property type="component" value="Chromosome"/>
</dbReference>
<feature type="domain" description="ABC3 transporter permease C-terminal" evidence="8">
    <location>
        <begin position="1652"/>
        <end position="1768"/>
    </location>
</feature>
<dbReference type="KEGG" id="elj:ELUMI_v1c03150"/>
<dbReference type="GO" id="GO:0005886">
    <property type="term" value="C:plasma membrane"/>
    <property type="evidence" value="ECO:0007669"/>
    <property type="project" value="UniProtKB-SubCell"/>
</dbReference>
<comment type="similarity">
    <text evidence="6">Belongs to the ABC-4 integral membrane protein family.</text>
</comment>
<sequence length="1775" mass="203590">MKGQFLIFKSGFKGIFKYKIQLLIIITLSFFATFFLMSTDSFISRLNQTYNDVVANVEKYDYEYERKFNKSSFATDNLAFVPLLDFVNTDYNEIQNDGNTTTQLNFNLSSFDGNDNFITKTFSSPEFMDVYKEQLFSHEDQNYLGYYGVYYNHDPESGDKEFILPEITYDFGKNYENFAFRSRYNDEFSPRLKKYIEPAIELLTKNFKSEYLKNLTNEKTNMQNTLFYKTLVKYGVNENNFNQIISSKYANVNESNITNKISEKDLFLGLNTYLYNAFESLIQYTIYQTAQLALEIRNQFESEHLTNDPKLLNPKFYVDAFNKKFFVENDLDELPKFKLIKHFYDREFALDQYAVTAYEYIFGKKYQFKNNEPNDIKHNEQYIVNDENPTYSKEIRIGEDNSDSNKFANDVYKKGLRGQTNPLKAIENENEEIIGASQVATTKVWEKLRDNKTLLSQANGLSGNYNDWKIENRNLFSMDYLHQKMAADLVDIDLYLRQEAFMYDVSTKKSFRFAILDQDFDYNFKMIAGLEPMTASEIVISQQFALKNNIKIGQKLNIGKSQFIVSGFGSDSLSYYPITDLQLPTTDIQNSAIVYVNKETLNLIANNGNADDLTWSNYFFIKDKKTPKTLKSETETLKQKITSYNGWLFTDPTKLNINTSIINKNPLQLSLEDANQINRIVDFNKTNFILNWSLQPSIVKTLNIFVYVVSVIILMMVVISLIVTIKKSIDNNSKQIGYLKSMGYKSREIALSYTGYGIVIALIVVPLAFVASGFFQEVISIMFSSYFATTLYEFRFNPKMLGVAFVAFGIVSTLISYLIAYFYTRKDILKLFHSTDNHKVMKYNESNSLHVVFNKLSFNVRFASKISTRGWKQVSMILIGIFVSTFVVTLATAIPSIMNNYIKDANQYLKYKNSYRLESPISNMPLTKKAISANHGITRTEQVYSQLPKEIKDSQLTYYDDYRYYNDGNNNTSLFAPLIYNGSGKEFDSSKLNWSEEHVYKKALESQNEIKNDGLTDTSGFLGFLTNSVANGLFNLNGVNISLGSFEKFMGYLMHSQINPQTNQKFESFEKRKEMIDKTNAIFKGLIPTLLGMLSGDLNLGEIPTDDWKEAVIQLIFTFIPNSGQKYLKDSENRKSQFTFGSGYETYTPNQETLSTNIKFAYDNGDENIDIIGLKENQSAFNIKKYNLNNTLLDAKVLKQLQDVIDGNIEPRDIKTSTGFELYNAKTKTLSIPVASNLQSDRTFNLDRQDLADVKFETSKLIYTPKKQISNTNEENIVPANAWIYDDRDWSSINKNEKNEKNEWLKAADLDVNKINYSLSIDEKGLVQEAPMFAQASVNENGELVSEIRPFYSYNNLKLFFPKNKVDMETYTLGLEKAALARKNEDSSKWINNISTWYGDVKQKDVPEIVKKAWNEDGDYFYIAPYSLQYYANYSQGLHGKTDIKTIGDGVAPWIHYGFGRDSKPLHLKNVKTLPKNINQINVKKTSTIDSYNSDLVVADQDLINLIYGYSNNKYIPLTYNGFGQKITNTEETEISMYENISVQDYFSKPTNELLFANDELKEQGLDPLKTLTQNSWFNNKYSNFTELIGVTTGVKFGNNEKPGINIISKIFDKWKDPSDALKLAYSDIQLASSKLGIVVTVTETILAFSVFIISGIIIIATLIITVITDIFVMRYQRFMTVMKAMGYSKWYIIKSSIGITFIVNLMAIGLGILTGIMFAKSLLHLASNLGILIPYVLDLWIIPLIIGIILITFTISIIISLRKPLSEKPTVLFG</sequence>
<keyword evidence="5 7" id="KW-0472">Membrane</keyword>
<evidence type="ECO:0000313" key="10">
    <source>
        <dbReference type="Proteomes" id="UP000232063"/>
    </source>
</evidence>
<dbReference type="OrthoDB" id="393121at2"/>
<dbReference type="Pfam" id="PF02687">
    <property type="entry name" value="FtsX"/>
    <property type="match status" value="2"/>
</dbReference>
<dbReference type="InterPro" id="IPR003838">
    <property type="entry name" value="ABC3_permease_C"/>
</dbReference>
<evidence type="ECO:0000259" key="8">
    <source>
        <dbReference type="Pfam" id="PF02687"/>
    </source>
</evidence>
<reference evidence="9 10" key="1">
    <citation type="submission" date="2017-11" db="EMBL/GenBank/DDBJ databases">
        <title>Genome sequence of Entomoplasma luminosum PIMN-1 (ATCC 49195).</title>
        <authorList>
            <person name="Lo W.-S."/>
            <person name="Gasparich G.E."/>
            <person name="Kuo C.-H."/>
        </authorList>
    </citation>
    <scope>NUCLEOTIDE SEQUENCE [LARGE SCALE GENOMIC DNA]</scope>
    <source>
        <strain evidence="9 10">PIMN-1</strain>
    </source>
</reference>
<feature type="transmembrane region" description="Helical" evidence="7">
    <location>
        <begin position="1693"/>
        <end position="1720"/>
    </location>
</feature>